<dbReference type="InterPro" id="IPR021714">
    <property type="entry name" value="URB1_N"/>
</dbReference>
<dbReference type="OrthoDB" id="72892at2759"/>
<comment type="caution">
    <text evidence="3">The sequence shown here is derived from an EMBL/GenBank/DDBJ whole genome shotgun (WGS) entry which is preliminary data.</text>
</comment>
<evidence type="ECO:0000256" key="1">
    <source>
        <dbReference type="SAM" id="MobiDB-lite"/>
    </source>
</evidence>
<feature type="compositionally biased region" description="Basic and acidic residues" evidence="1">
    <location>
        <begin position="1"/>
        <end position="11"/>
    </location>
</feature>
<feature type="domain" description="URB1 N-terminal" evidence="2">
    <location>
        <begin position="93"/>
        <end position="417"/>
    </location>
</feature>
<dbReference type="PANTHER" id="PTHR13500">
    <property type="entry name" value="NUCLEOLAR PRERIBOSOMAL-ASSOCIATED PROTEIN 1"/>
    <property type="match status" value="1"/>
</dbReference>
<protein>
    <recommendedName>
        <fullName evidence="2">URB1 N-terminal domain-containing protein</fullName>
    </recommendedName>
</protein>
<organism evidence="3 4">
    <name type="scientific">Candidula unifasciata</name>
    <dbReference type="NCBI Taxonomy" id="100452"/>
    <lineage>
        <taxon>Eukaryota</taxon>
        <taxon>Metazoa</taxon>
        <taxon>Spiralia</taxon>
        <taxon>Lophotrochozoa</taxon>
        <taxon>Mollusca</taxon>
        <taxon>Gastropoda</taxon>
        <taxon>Heterobranchia</taxon>
        <taxon>Euthyneura</taxon>
        <taxon>Panpulmonata</taxon>
        <taxon>Eupulmonata</taxon>
        <taxon>Stylommatophora</taxon>
        <taxon>Helicina</taxon>
        <taxon>Helicoidea</taxon>
        <taxon>Geomitridae</taxon>
        <taxon>Candidula</taxon>
    </lineage>
</organism>
<keyword evidence="4" id="KW-1185">Reference proteome</keyword>
<dbReference type="GO" id="GO:0000466">
    <property type="term" value="P:maturation of 5.8S rRNA from tricistronic rRNA transcript (SSU-rRNA, 5.8S rRNA, LSU-rRNA)"/>
    <property type="evidence" value="ECO:0007669"/>
    <property type="project" value="TreeGrafter"/>
</dbReference>
<dbReference type="InterPro" id="IPR039844">
    <property type="entry name" value="URB1"/>
</dbReference>
<dbReference type="EMBL" id="CAJHNH020008543">
    <property type="protein sequence ID" value="CAG5136530.1"/>
    <property type="molecule type" value="Genomic_DNA"/>
</dbReference>
<feature type="non-terminal residue" evidence="3">
    <location>
        <position position="464"/>
    </location>
</feature>
<feature type="compositionally biased region" description="Basic and acidic residues" evidence="1">
    <location>
        <begin position="20"/>
        <end position="34"/>
    </location>
</feature>
<dbReference type="InterPro" id="IPR016024">
    <property type="entry name" value="ARM-type_fold"/>
</dbReference>
<proteinExistence type="predicted"/>
<dbReference type="GO" id="GO:0005730">
    <property type="term" value="C:nucleolus"/>
    <property type="evidence" value="ECO:0007669"/>
    <property type="project" value="TreeGrafter"/>
</dbReference>
<name>A0A8S4A7F9_9EUPU</name>
<evidence type="ECO:0000313" key="3">
    <source>
        <dbReference type="EMBL" id="CAG5136530.1"/>
    </source>
</evidence>
<accession>A0A8S4A7F9</accession>
<gene>
    <name evidence="3" type="ORF">CUNI_LOCUS22088</name>
</gene>
<feature type="region of interest" description="Disordered" evidence="1">
    <location>
        <begin position="1"/>
        <end position="39"/>
    </location>
</feature>
<dbReference type="AlphaFoldDB" id="A0A8S4A7F9"/>
<dbReference type="Pfam" id="PF11707">
    <property type="entry name" value="Npa1"/>
    <property type="match status" value="1"/>
</dbReference>
<dbReference type="SUPFAM" id="SSF48371">
    <property type="entry name" value="ARM repeat"/>
    <property type="match status" value="1"/>
</dbReference>
<dbReference type="PANTHER" id="PTHR13500:SF0">
    <property type="entry name" value="NUCLEOLAR PRE-RIBOSOMAL-ASSOCIATED PROTEIN 1"/>
    <property type="match status" value="1"/>
</dbReference>
<dbReference type="GO" id="GO:0000463">
    <property type="term" value="P:maturation of LSU-rRNA from tricistronic rRNA transcript (SSU-rRNA, 5.8S rRNA, LSU-rRNA)"/>
    <property type="evidence" value="ECO:0007669"/>
    <property type="project" value="TreeGrafter"/>
</dbReference>
<sequence>MVNKTSSDKVKLKQKSRKRSLADVAHDEEPETKQGKTQPEFVSISEVEFKFLLSDQETVIEGLEKFIGSAEAVIEGQECPDIVAGYCRSSQTCSELFTLIDPTGPKMKANELALVFRCLELVLTRIQTNLLKFSSTGEAVVQKLLAGHMGQVYNCLQEQNKSKTIKAALRLLTSMVRLSDRAKKAVQSRLNFAHATFPPIFRRRNRKDPNDVRSCAVALTLSFLQDSDLSTISSLVQQRTFLQQVIGGLKYDRHDLVLETLATLLDKVVTLPGLTKTEKVKLFSEMVLKQLCELYDWQGPTGWVPGGKKRKKDDEPRVIPEGFSEDQEAVANVAHAFLLEVCCSHKHGLNFYDKSLGTGNRNYNQLLAHLVDWLVKKMDKPKIADLIIGILCACPDLIKATLTNLCPSLTPRWSDKWRQLMGWLIKFLSSLDYFKEDHITVVSMATKFCLPPTNVAAILTQGLK</sequence>
<dbReference type="Proteomes" id="UP000678393">
    <property type="component" value="Unassembled WGS sequence"/>
</dbReference>
<reference evidence="3" key="1">
    <citation type="submission" date="2021-04" db="EMBL/GenBank/DDBJ databases">
        <authorList>
            <consortium name="Molecular Ecology Group"/>
        </authorList>
    </citation>
    <scope>NUCLEOTIDE SEQUENCE</scope>
</reference>
<evidence type="ECO:0000313" key="4">
    <source>
        <dbReference type="Proteomes" id="UP000678393"/>
    </source>
</evidence>
<evidence type="ECO:0000259" key="2">
    <source>
        <dbReference type="Pfam" id="PF11707"/>
    </source>
</evidence>